<accession>A0A1Y5SQQ9</accession>
<organism evidence="1 2">
    <name type="scientific">Falsiruegeria litorea R37</name>
    <dbReference type="NCBI Taxonomy" id="1200284"/>
    <lineage>
        <taxon>Bacteria</taxon>
        <taxon>Pseudomonadati</taxon>
        <taxon>Pseudomonadota</taxon>
        <taxon>Alphaproteobacteria</taxon>
        <taxon>Rhodobacterales</taxon>
        <taxon>Roseobacteraceae</taxon>
        <taxon>Falsiruegeria</taxon>
    </lineage>
</organism>
<evidence type="ECO:0000313" key="1">
    <source>
        <dbReference type="EMBL" id="SLN46109.1"/>
    </source>
</evidence>
<evidence type="ECO:0008006" key="3">
    <source>
        <dbReference type="Google" id="ProtNLM"/>
    </source>
</evidence>
<gene>
    <name evidence="1" type="ORF">TRL7639_02511</name>
</gene>
<sequence>MAQKTKTPTSRKTKPSLFNDLRVNDGKRKRVLTEKEKSDLVAMLAVKERPEALDILPLVPRGSYIQRMLKHFDATDTSYALPLFQLIMIASSWLTQNGASLMIPGMKPHRPILWTIAMASSASSKTLATNRVKDTLFGEDQTTPVRMFPKYSSDAQWIIDLKENNGSYWFQDEVGQFFKLVLTHSNYARIKPWILDAYSHEEIANRLKSEENKLTVTDPHFTFLGLTVRETWKMNIDLPSMLDGLCQRFNYVIAENRTDTDMFDHFLFFQGEKNKIEQEGLREMWHALCAQKNSCGDYTLAPETLPFIEAWWQELRPTWGNSLLPGSFIRRIGFSVLSYLVVIHFLLGRSQKEIDVETARIATRYAEYHMECALVMIREYDTGWSDPVRIVAERRERHRERTGKEPTAREIQKNLSSKARQILNSAQIKEIMELLESLEKPNNQPLFNQENETIADRLHSEHMATKKHEDTQESWRNKKRLARVLETYRSARLVAPSASPNVLDFRLVNDNRIEDTLFDDVG</sequence>
<dbReference type="RefSeq" id="WP_085795971.1">
    <property type="nucleotide sequence ID" value="NZ_FWFO01000001.1"/>
</dbReference>
<evidence type="ECO:0000313" key="2">
    <source>
        <dbReference type="Proteomes" id="UP000193077"/>
    </source>
</evidence>
<dbReference type="OrthoDB" id="7801487at2"/>
<proteinExistence type="predicted"/>
<dbReference type="Proteomes" id="UP000193077">
    <property type="component" value="Unassembled WGS sequence"/>
</dbReference>
<dbReference type="AlphaFoldDB" id="A0A1Y5SQQ9"/>
<protein>
    <recommendedName>
        <fullName evidence="3">DUF3987 domain-containing protein</fullName>
    </recommendedName>
</protein>
<dbReference type="EMBL" id="FWFO01000001">
    <property type="protein sequence ID" value="SLN46109.1"/>
    <property type="molecule type" value="Genomic_DNA"/>
</dbReference>
<name>A0A1Y5SQQ9_9RHOB</name>
<keyword evidence="2" id="KW-1185">Reference proteome</keyword>
<reference evidence="1 2" key="1">
    <citation type="submission" date="2017-03" db="EMBL/GenBank/DDBJ databases">
        <authorList>
            <person name="Afonso C.L."/>
            <person name="Miller P.J."/>
            <person name="Scott M.A."/>
            <person name="Spackman E."/>
            <person name="Goraichik I."/>
            <person name="Dimitrov K.M."/>
            <person name="Suarez D.L."/>
            <person name="Swayne D.E."/>
        </authorList>
    </citation>
    <scope>NUCLEOTIDE SEQUENCE [LARGE SCALE GENOMIC DNA]</scope>
    <source>
        <strain evidence="1 2">CECT 7639</strain>
    </source>
</reference>